<keyword evidence="1" id="KW-0472">Membrane</keyword>
<keyword evidence="3" id="KW-1185">Reference proteome</keyword>
<sequence length="68" mass="7630">MKFSILGFCFCRVFFIIGEFPIISFTSIAFVIGVVFSNSFGKLVTGVTVIVFFERWGEEDVEIAHGVK</sequence>
<dbReference type="AlphaFoldDB" id="A0AA51NEG5"/>
<keyword evidence="1" id="KW-1133">Transmembrane helix</keyword>
<gene>
    <name evidence="2" type="ORF">QYS49_34460</name>
</gene>
<feature type="transmembrane region" description="Helical" evidence="1">
    <location>
        <begin position="12"/>
        <end position="36"/>
    </location>
</feature>
<dbReference type="KEGG" id="msaa:QYS49_34460"/>
<evidence type="ECO:0000313" key="2">
    <source>
        <dbReference type="EMBL" id="WMN12731.1"/>
    </source>
</evidence>
<evidence type="ECO:0000256" key="1">
    <source>
        <dbReference type="SAM" id="Phobius"/>
    </source>
</evidence>
<organism evidence="2 3">
    <name type="scientific">Marivirga salinarum</name>
    <dbReference type="NCBI Taxonomy" id="3059078"/>
    <lineage>
        <taxon>Bacteria</taxon>
        <taxon>Pseudomonadati</taxon>
        <taxon>Bacteroidota</taxon>
        <taxon>Cytophagia</taxon>
        <taxon>Cytophagales</taxon>
        <taxon>Marivirgaceae</taxon>
        <taxon>Marivirga</taxon>
    </lineage>
</organism>
<keyword evidence="1" id="KW-0812">Transmembrane</keyword>
<reference evidence="2 3" key="1">
    <citation type="submission" date="2023-08" db="EMBL/GenBank/DDBJ databases">
        <title>Comparative genomics and taxonomic characterization of three novel marine species of genus Marivirga.</title>
        <authorList>
            <person name="Muhammad N."/>
            <person name="Kim S.-G."/>
        </authorList>
    </citation>
    <scope>NUCLEOTIDE SEQUENCE [LARGE SCALE GENOMIC DNA]</scope>
    <source>
        <strain evidence="2 3">BDSF4-3</strain>
    </source>
</reference>
<name>A0AA51NEG5_9BACT</name>
<dbReference type="EMBL" id="CP129971">
    <property type="protein sequence ID" value="WMN12731.1"/>
    <property type="molecule type" value="Genomic_DNA"/>
</dbReference>
<proteinExistence type="predicted"/>
<evidence type="ECO:0000313" key="3">
    <source>
        <dbReference type="Proteomes" id="UP001230496"/>
    </source>
</evidence>
<accession>A0AA51NEG5</accession>
<dbReference type="Proteomes" id="UP001230496">
    <property type="component" value="Chromosome"/>
</dbReference>
<protein>
    <submittedName>
        <fullName evidence="2">Uncharacterized protein</fullName>
    </submittedName>
</protein>